<reference evidence="1 2" key="1">
    <citation type="journal article" date="2011" name="Proc. Natl. Acad. Sci. U.S.A.">
        <title>Genome and transcriptome analyses of the mountain pine beetle-fungal symbiont Grosmannia clavigera, a lodgepole pine pathogen.</title>
        <authorList>
            <person name="DiGuistini S."/>
            <person name="Wang Y."/>
            <person name="Liao N.Y."/>
            <person name="Taylor G."/>
            <person name="Tanguay P."/>
            <person name="Feau N."/>
            <person name="Henrissat B."/>
            <person name="Chan S.K."/>
            <person name="Hesse-Orce U."/>
            <person name="Alamouti S.M."/>
            <person name="Tsui C.K.M."/>
            <person name="Docking R.T."/>
            <person name="Levasseur A."/>
            <person name="Haridas S."/>
            <person name="Robertson G."/>
            <person name="Birol I."/>
            <person name="Holt R.A."/>
            <person name="Marra M.A."/>
            <person name="Hamelin R.C."/>
            <person name="Hirst M."/>
            <person name="Jones S.J.M."/>
            <person name="Bohlmann J."/>
            <person name="Breuil C."/>
        </authorList>
    </citation>
    <scope>NUCLEOTIDE SEQUENCE [LARGE SCALE GENOMIC DNA]</scope>
    <source>
        <strain evidence="2">kw1407 / UAMH 11150</strain>
    </source>
</reference>
<dbReference type="AlphaFoldDB" id="F0XP69"/>
<evidence type="ECO:0000313" key="2">
    <source>
        <dbReference type="Proteomes" id="UP000007796"/>
    </source>
</evidence>
<dbReference type="RefSeq" id="XP_014169972.1">
    <property type="nucleotide sequence ID" value="XM_014314497.1"/>
</dbReference>
<dbReference type="Proteomes" id="UP000007796">
    <property type="component" value="Unassembled WGS sequence"/>
</dbReference>
<dbReference type="HOGENOM" id="CLU_037759_0_0_1"/>
<accession>F0XP69</accession>
<gene>
    <name evidence="1" type="ORF">CMQ_7492</name>
</gene>
<dbReference type="OrthoDB" id="5345494at2759"/>
<name>F0XP69_GROCL</name>
<protein>
    <submittedName>
        <fullName evidence="1">Ubiquitin fusion degradation protein</fullName>
    </submittedName>
</protein>
<proteinExistence type="predicted"/>
<sequence>MLPSACHEADSVYEIQPGTLLQLLANAVVLGHTTPYLPPSALLSLAATSRAYRALLYGTPSVFGRLDLSAIGLAAVPISSLDRSGESFYSGPLRGVFSALGRAGWLAGVHTLLLDRVAVTAELVHEIITSPAYNVRILSLRHARHLDEHRLRRVLSLACRPGRPAGMPRLRGLYIIGGDETEDQKEDQDRTDDGDLWYRRRGRVLSGSAAVQAASWASTLMDCRGVLAFDAVLCHGPRHVTSPGPPAIAAHALDGCAGCGSAPEGWTAWGDESERTDVAGYVSRYPLLWPPPRLSSSIRAAMCPEGEPVHPLRHRLRPASPARFIARCDACIHDRMCFTCRRWWCESCMPDQIGGPSSKVGPDWISSSEHPDTCPADHARLLPLHIAVVNAAPAYVLPKVFPFSNGRPTYYSQCHECIAETQLWCRRCRTGYCTVHNVGSSPTHVRNTALVAVPEAAVWMARFSPVFRFYSEEANRGYIMDQQQPRVSLKSHY</sequence>
<organism evidence="2">
    <name type="scientific">Grosmannia clavigera (strain kw1407 / UAMH 11150)</name>
    <name type="common">Blue stain fungus</name>
    <name type="synonym">Graphiocladiella clavigera</name>
    <dbReference type="NCBI Taxonomy" id="655863"/>
    <lineage>
        <taxon>Eukaryota</taxon>
        <taxon>Fungi</taxon>
        <taxon>Dikarya</taxon>
        <taxon>Ascomycota</taxon>
        <taxon>Pezizomycotina</taxon>
        <taxon>Sordariomycetes</taxon>
        <taxon>Sordariomycetidae</taxon>
        <taxon>Ophiostomatales</taxon>
        <taxon>Ophiostomataceae</taxon>
        <taxon>Leptographium</taxon>
    </lineage>
</organism>
<dbReference type="InParanoid" id="F0XP69"/>
<dbReference type="eggNOG" id="ENOG502QQ04">
    <property type="taxonomic scope" value="Eukaryota"/>
</dbReference>
<dbReference type="EMBL" id="GL629801">
    <property type="protein sequence ID" value="EFX00490.1"/>
    <property type="molecule type" value="Genomic_DNA"/>
</dbReference>
<keyword evidence="2" id="KW-1185">Reference proteome</keyword>
<dbReference type="STRING" id="655863.F0XP69"/>
<evidence type="ECO:0000313" key="1">
    <source>
        <dbReference type="EMBL" id="EFX00490.1"/>
    </source>
</evidence>
<dbReference type="GeneID" id="25981042"/>